<keyword evidence="11" id="KW-1185">Reference proteome</keyword>
<feature type="transmembrane region" description="Helical" evidence="8">
    <location>
        <begin position="214"/>
        <end position="235"/>
    </location>
</feature>
<dbReference type="Proteomes" id="UP000838308">
    <property type="component" value="Unassembled WGS sequence"/>
</dbReference>
<dbReference type="RefSeq" id="WP_248734799.1">
    <property type="nucleotide sequence ID" value="NZ_CALBWS010000007.1"/>
</dbReference>
<evidence type="ECO:0000313" key="11">
    <source>
        <dbReference type="Proteomes" id="UP000838308"/>
    </source>
</evidence>
<keyword evidence="7 8" id="KW-0472">Membrane</keyword>
<name>A0ABM9EPI2_9BACI</name>
<accession>A0ABM9EPI2</accession>
<sequence>MYSSYRKFEILYPYLILILLAIDFYNIFYHLGNFPISSWDEARHGVSAYEMLKQKNLVVSTYRYKIDYWNLKPPFSFWAVMAGYKLAGFNALGLRILSGISSMLTIIMVAAFVNKSYGKLAAILSTLALSTSTQFIINHSARTGDADALFVFLFTGSILSLLLSEQNDKWLYCSGIAFAFAFLTKSWHAGSIAIIIGLYVIITGKLKRLTKFNWILLISCMIIPILLWAVARYQYDGFAFFRKMIVYDLLQRSSTPIEGHIGGKLYYVLVLIRFFGLWLAILFGLAFLYTFKGLSTKILKSENKFYKLGICLWIIILFLLFTFAKTKIRWYILPVYTPLSIIIGVLASNLLMMQGRLRKKIMLILSILFVSSYYYGQIHAYLHRPIPNLPLSLLQQVHGLDEVKGSSIFLYRPTNPLPWQQNEVLTAELYGDLLVENGGLNDFLKKKRALLLVQKGLEAKQLFETNQLEILTSNKWGYIVRKREKDGITFEKNDKIRIEDRTFERVTQSFLKNR</sequence>
<evidence type="ECO:0000256" key="1">
    <source>
        <dbReference type="ARBA" id="ARBA00004651"/>
    </source>
</evidence>
<evidence type="ECO:0000259" key="9">
    <source>
        <dbReference type="Pfam" id="PF13231"/>
    </source>
</evidence>
<keyword evidence="4 10" id="KW-0808">Transferase</keyword>
<evidence type="ECO:0000256" key="8">
    <source>
        <dbReference type="SAM" id="Phobius"/>
    </source>
</evidence>
<dbReference type="InterPro" id="IPR038731">
    <property type="entry name" value="RgtA/B/C-like"/>
</dbReference>
<evidence type="ECO:0000256" key="3">
    <source>
        <dbReference type="ARBA" id="ARBA00022676"/>
    </source>
</evidence>
<evidence type="ECO:0000256" key="6">
    <source>
        <dbReference type="ARBA" id="ARBA00022989"/>
    </source>
</evidence>
<dbReference type="InterPro" id="IPR050297">
    <property type="entry name" value="LipidA_mod_glycosyltrf_83"/>
</dbReference>
<dbReference type="PANTHER" id="PTHR33908">
    <property type="entry name" value="MANNOSYLTRANSFERASE YKCB-RELATED"/>
    <property type="match status" value="1"/>
</dbReference>
<protein>
    <submittedName>
        <fullName evidence="10">Undecaprenyl phosphate-alpha-4-amino-4-deoxy-L-arabinose arabinosyl transferase</fullName>
        <ecNumber evidence="10">2.4.2.43</ecNumber>
    </submittedName>
</protein>
<comment type="subcellular location">
    <subcellularLocation>
        <location evidence="1">Cell membrane</location>
        <topology evidence="1">Multi-pass membrane protein</topology>
    </subcellularLocation>
</comment>
<feature type="domain" description="Glycosyltransferase RgtA/B/C/D-like" evidence="9">
    <location>
        <begin position="72"/>
        <end position="228"/>
    </location>
</feature>
<keyword evidence="2" id="KW-1003">Cell membrane</keyword>
<keyword evidence="6 8" id="KW-1133">Transmembrane helix</keyword>
<feature type="transmembrane region" description="Helical" evidence="8">
    <location>
        <begin position="363"/>
        <end position="382"/>
    </location>
</feature>
<comment type="caution">
    <text evidence="10">The sequence shown here is derived from an EMBL/GenBank/DDBJ whole genome shotgun (WGS) entry which is preliminary data.</text>
</comment>
<dbReference type="PANTHER" id="PTHR33908:SF3">
    <property type="entry name" value="UNDECAPRENYL PHOSPHATE-ALPHA-4-AMINO-4-DEOXY-L-ARABINOSE ARABINOSYL TRANSFERASE"/>
    <property type="match status" value="1"/>
</dbReference>
<evidence type="ECO:0000313" key="10">
    <source>
        <dbReference type="EMBL" id="CAH2714484.1"/>
    </source>
</evidence>
<feature type="transmembrane region" description="Helical" evidence="8">
    <location>
        <begin position="305"/>
        <end position="324"/>
    </location>
</feature>
<keyword evidence="5 8" id="KW-0812">Transmembrane</keyword>
<keyword evidence="3 10" id="KW-0328">Glycosyltransferase</keyword>
<feature type="transmembrane region" description="Helical" evidence="8">
    <location>
        <begin position="92"/>
        <end position="113"/>
    </location>
</feature>
<feature type="transmembrane region" description="Helical" evidence="8">
    <location>
        <begin position="12"/>
        <end position="31"/>
    </location>
</feature>
<dbReference type="GO" id="GO:0103015">
    <property type="term" value="F:4-amino-4-deoxy-L-arabinose transferase activity"/>
    <property type="evidence" value="ECO:0007669"/>
    <property type="project" value="UniProtKB-EC"/>
</dbReference>
<gene>
    <name evidence="10" type="primary">arnT</name>
    <name evidence="10" type="ORF">BACCIP111895_01647</name>
</gene>
<organism evidence="10 11">
    <name type="scientific">Neobacillus rhizosphaerae</name>
    <dbReference type="NCBI Taxonomy" id="2880965"/>
    <lineage>
        <taxon>Bacteria</taxon>
        <taxon>Bacillati</taxon>
        <taxon>Bacillota</taxon>
        <taxon>Bacilli</taxon>
        <taxon>Bacillales</taxon>
        <taxon>Bacillaceae</taxon>
        <taxon>Neobacillus</taxon>
    </lineage>
</organism>
<feature type="transmembrane region" description="Helical" evidence="8">
    <location>
        <begin position="176"/>
        <end position="202"/>
    </location>
</feature>
<reference evidence="10" key="1">
    <citation type="submission" date="2022-04" db="EMBL/GenBank/DDBJ databases">
        <authorList>
            <person name="Criscuolo A."/>
        </authorList>
    </citation>
    <scope>NUCLEOTIDE SEQUENCE</scope>
    <source>
        <strain evidence="10">CIP111895</strain>
    </source>
</reference>
<feature type="transmembrane region" description="Helical" evidence="8">
    <location>
        <begin position="146"/>
        <end position="164"/>
    </location>
</feature>
<proteinExistence type="predicted"/>
<dbReference type="Pfam" id="PF13231">
    <property type="entry name" value="PMT_2"/>
    <property type="match status" value="1"/>
</dbReference>
<evidence type="ECO:0000256" key="4">
    <source>
        <dbReference type="ARBA" id="ARBA00022679"/>
    </source>
</evidence>
<evidence type="ECO:0000256" key="7">
    <source>
        <dbReference type="ARBA" id="ARBA00023136"/>
    </source>
</evidence>
<dbReference type="EMBL" id="CALBWS010000007">
    <property type="protein sequence ID" value="CAH2714484.1"/>
    <property type="molecule type" value="Genomic_DNA"/>
</dbReference>
<dbReference type="EC" id="2.4.2.43" evidence="10"/>
<feature type="transmembrane region" description="Helical" evidence="8">
    <location>
        <begin position="265"/>
        <end position="289"/>
    </location>
</feature>
<evidence type="ECO:0000256" key="5">
    <source>
        <dbReference type="ARBA" id="ARBA00022692"/>
    </source>
</evidence>
<feature type="transmembrane region" description="Helical" evidence="8">
    <location>
        <begin position="330"/>
        <end position="351"/>
    </location>
</feature>
<evidence type="ECO:0000256" key="2">
    <source>
        <dbReference type="ARBA" id="ARBA00022475"/>
    </source>
</evidence>